<dbReference type="Gene3D" id="2.40.30.170">
    <property type="match status" value="1"/>
</dbReference>
<accession>A0ABP7RPX3</accession>
<evidence type="ECO:0000256" key="1">
    <source>
        <dbReference type="ARBA" id="ARBA00004377"/>
    </source>
</evidence>
<gene>
    <name evidence="12" type="ORF">GCM10022211_08900</name>
</gene>
<evidence type="ECO:0000313" key="12">
    <source>
        <dbReference type="EMBL" id="GAA4000633.1"/>
    </source>
</evidence>
<keyword evidence="8 9" id="KW-0472">Membrane</keyword>
<dbReference type="InterPro" id="IPR010129">
    <property type="entry name" value="T1SS_HlyD"/>
</dbReference>
<keyword evidence="5 9" id="KW-0997">Cell inner membrane</keyword>
<feature type="transmembrane region" description="Helical" evidence="9">
    <location>
        <begin position="42"/>
        <end position="63"/>
    </location>
</feature>
<evidence type="ECO:0000313" key="13">
    <source>
        <dbReference type="Proteomes" id="UP001501310"/>
    </source>
</evidence>
<keyword evidence="4 9" id="KW-1003">Cell membrane</keyword>
<keyword evidence="3 9" id="KW-0813">Transport</keyword>
<evidence type="ECO:0000256" key="3">
    <source>
        <dbReference type="ARBA" id="ARBA00022448"/>
    </source>
</evidence>
<dbReference type="PRINTS" id="PR01490">
    <property type="entry name" value="RTXTOXIND"/>
</dbReference>
<evidence type="ECO:0000256" key="9">
    <source>
        <dbReference type="RuleBase" id="RU365093"/>
    </source>
</evidence>
<dbReference type="Pfam" id="PF25994">
    <property type="entry name" value="HH_AprE"/>
    <property type="match status" value="1"/>
</dbReference>
<evidence type="ECO:0000256" key="8">
    <source>
        <dbReference type="ARBA" id="ARBA00023136"/>
    </source>
</evidence>
<keyword evidence="6 9" id="KW-0812">Transmembrane</keyword>
<keyword evidence="13" id="KW-1185">Reference proteome</keyword>
<dbReference type="EMBL" id="BAAAZD010000001">
    <property type="protein sequence ID" value="GAA4000633.1"/>
    <property type="molecule type" value="Genomic_DNA"/>
</dbReference>
<dbReference type="NCBIfam" id="TIGR01843">
    <property type="entry name" value="type_I_hlyD"/>
    <property type="match status" value="1"/>
</dbReference>
<name>A0ABP7RPX3_9SPHN</name>
<evidence type="ECO:0000256" key="5">
    <source>
        <dbReference type="ARBA" id="ARBA00022519"/>
    </source>
</evidence>
<proteinExistence type="inferred from homology"/>
<dbReference type="Gene3D" id="2.40.50.100">
    <property type="match status" value="1"/>
</dbReference>
<evidence type="ECO:0000259" key="10">
    <source>
        <dbReference type="Pfam" id="PF25994"/>
    </source>
</evidence>
<dbReference type="RefSeq" id="WP_344708957.1">
    <property type="nucleotide sequence ID" value="NZ_BAAAZD010000001.1"/>
</dbReference>
<evidence type="ECO:0000256" key="4">
    <source>
        <dbReference type="ARBA" id="ARBA00022475"/>
    </source>
</evidence>
<comment type="caution">
    <text evidence="12">The sequence shown here is derived from an EMBL/GenBank/DDBJ whole genome shotgun (WGS) entry which is preliminary data.</text>
</comment>
<dbReference type="PANTHER" id="PTHR30386:SF17">
    <property type="entry name" value="ALKALINE PROTEASE SECRETION PROTEIN APRE"/>
    <property type="match status" value="1"/>
</dbReference>
<evidence type="ECO:0000259" key="11">
    <source>
        <dbReference type="Pfam" id="PF26002"/>
    </source>
</evidence>
<dbReference type="Pfam" id="PF26002">
    <property type="entry name" value="Beta-barrel_AprE"/>
    <property type="match status" value="1"/>
</dbReference>
<dbReference type="Proteomes" id="UP001501310">
    <property type="component" value="Unassembled WGS sequence"/>
</dbReference>
<sequence>MTAMDLDLTATALPAKFGGFGGIGGQSSASRGVDDPSFDMRLGYLIAFLFFVVVIGWAAIARLDAAAMAGGRLVIDGQRQAVQHRDGGVVGEIRVREGQRVEKGQVLLTLSAADVRAQERALSAQAITLFAQRARLQSEQMGRATIITPPEFASMTDPEDRASIEQAMTIQRAQLRTRIAVVQAQRGALAQRQSGAGNMGRGYGEQVSALEQQIRSLDQELESLRGVAAEGFVSQSRIRALERARAELIGQRGQYSANVAQTRDQAGESRLQSLEAQSDYLARSASELRDVEAALNEVVPKLAAARDQLERTVIRSPATGTVVGLQVFTPGGVIAAGQRLMDVVPDRAALHVEGKLTVNDGDDVVAGQTAFVRFDSLHERSLPPLEGKVTRVSADSFTDEKTGESFFTAAIEVPPSQLALLKEVRGPDFKLRAGMPVTIEIPVRRRTALQYMLEPITSAMRKAGREH</sequence>
<dbReference type="InterPro" id="IPR050739">
    <property type="entry name" value="MFP"/>
</dbReference>
<reference evidence="13" key="1">
    <citation type="journal article" date="2019" name="Int. J. Syst. Evol. Microbiol.">
        <title>The Global Catalogue of Microorganisms (GCM) 10K type strain sequencing project: providing services to taxonomists for standard genome sequencing and annotation.</title>
        <authorList>
            <consortium name="The Broad Institute Genomics Platform"/>
            <consortium name="The Broad Institute Genome Sequencing Center for Infectious Disease"/>
            <person name="Wu L."/>
            <person name="Ma J."/>
        </authorList>
    </citation>
    <scope>NUCLEOTIDE SEQUENCE [LARGE SCALE GENOMIC DNA]</scope>
    <source>
        <strain evidence="13">JCM 16603</strain>
    </source>
</reference>
<protein>
    <recommendedName>
        <fullName evidence="9">Membrane fusion protein (MFP) family protein</fullName>
    </recommendedName>
</protein>
<organism evidence="12 13">
    <name type="scientific">Sphingomonas humi</name>
    <dbReference type="NCBI Taxonomy" id="335630"/>
    <lineage>
        <taxon>Bacteria</taxon>
        <taxon>Pseudomonadati</taxon>
        <taxon>Pseudomonadota</taxon>
        <taxon>Alphaproteobacteria</taxon>
        <taxon>Sphingomonadales</taxon>
        <taxon>Sphingomonadaceae</taxon>
        <taxon>Sphingomonas</taxon>
    </lineage>
</organism>
<evidence type="ECO:0000256" key="7">
    <source>
        <dbReference type="ARBA" id="ARBA00022989"/>
    </source>
</evidence>
<dbReference type="InterPro" id="IPR058781">
    <property type="entry name" value="HH_AprE-like"/>
</dbReference>
<evidence type="ECO:0000256" key="6">
    <source>
        <dbReference type="ARBA" id="ARBA00022692"/>
    </source>
</evidence>
<keyword evidence="7 9" id="KW-1133">Transmembrane helix</keyword>
<evidence type="ECO:0000256" key="2">
    <source>
        <dbReference type="ARBA" id="ARBA00009477"/>
    </source>
</evidence>
<feature type="domain" description="AprE-like long alpha-helical hairpin" evidence="10">
    <location>
        <begin position="115"/>
        <end position="308"/>
    </location>
</feature>
<dbReference type="PANTHER" id="PTHR30386">
    <property type="entry name" value="MEMBRANE FUSION SUBUNIT OF EMRAB-TOLC MULTIDRUG EFFLUX PUMP"/>
    <property type="match status" value="1"/>
</dbReference>
<comment type="similarity">
    <text evidence="2 9">Belongs to the membrane fusion protein (MFP) (TC 8.A.1) family.</text>
</comment>
<comment type="subcellular location">
    <subcellularLocation>
        <location evidence="1 9">Cell inner membrane</location>
        <topology evidence="1 9">Single-pass membrane protein</topology>
    </subcellularLocation>
</comment>
<dbReference type="InterPro" id="IPR058982">
    <property type="entry name" value="Beta-barrel_AprE"/>
</dbReference>
<feature type="domain" description="AprE-like beta-barrel" evidence="11">
    <location>
        <begin position="350"/>
        <end position="443"/>
    </location>
</feature>